<dbReference type="EMBL" id="LAZR01018462">
    <property type="protein sequence ID" value="KKL96324.1"/>
    <property type="molecule type" value="Genomic_DNA"/>
</dbReference>
<sequence length="67" mass="7293">MNLVAAKITKWLALLGLLGLAFLCYAMGNASGAIALVILGFVFEGAFWLFGHRLFTRKKNLLLGFSC</sequence>
<name>A0A0F9GBT8_9ZZZZ</name>
<keyword evidence="1" id="KW-0472">Membrane</keyword>
<protein>
    <submittedName>
        <fullName evidence="2">Uncharacterized protein</fullName>
    </submittedName>
</protein>
<feature type="transmembrane region" description="Helical" evidence="1">
    <location>
        <begin position="36"/>
        <end position="55"/>
    </location>
</feature>
<dbReference type="AlphaFoldDB" id="A0A0F9GBT8"/>
<accession>A0A0F9GBT8</accession>
<keyword evidence="1" id="KW-1133">Transmembrane helix</keyword>
<reference evidence="2" key="1">
    <citation type="journal article" date="2015" name="Nature">
        <title>Complex archaea that bridge the gap between prokaryotes and eukaryotes.</title>
        <authorList>
            <person name="Spang A."/>
            <person name="Saw J.H."/>
            <person name="Jorgensen S.L."/>
            <person name="Zaremba-Niedzwiedzka K."/>
            <person name="Martijn J."/>
            <person name="Lind A.E."/>
            <person name="van Eijk R."/>
            <person name="Schleper C."/>
            <person name="Guy L."/>
            <person name="Ettema T.J."/>
        </authorList>
    </citation>
    <scope>NUCLEOTIDE SEQUENCE</scope>
</reference>
<comment type="caution">
    <text evidence="2">The sequence shown here is derived from an EMBL/GenBank/DDBJ whole genome shotgun (WGS) entry which is preliminary data.</text>
</comment>
<keyword evidence="1" id="KW-0812">Transmembrane</keyword>
<organism evidence="2">
    <name type="scientific">marine sediment metagenome</name>
    <dbReference type="NCBI Taxonomy" id="412755"/>
    <lineage>
        <taxon>unclassified sequences</taxon>
        <taxon>metagenomes</taxon>
        <taxon>ecological metagenomes</taxon>
    </lineage>
</organism>
<evidence type="ECO:0000256" key="1">
    <source>
        <dbReference type="SAM" id="Phobius"/>
    </source>
</evidence>
<evidence type="ECO:0000313" key="2">
    <source>
        <dbReference type="EMBL" id="KKL96324.1"/>
    </source>
</evidence>
<proteinExistence type="predicted"/>
<gene>
    <name evidence="2" type="ORF">LCGC14_1845630</name>
</gene>